<evidence type="ECO:0000313" key="8">
    <source>
        <dbReference type="Proteomes" id="UP000007947"/>
    </source>
</evidence>
<dbReference type="EMBL" id="AP012204">
    <property type="protein sequence ID" value="BAK37744.1"/>
    <property type="molecule type" value="Genomic_DNA"/>
</dbReference>
<dbReference type="STRING" id="1032480.MLP_47300"/>
<accession>F5XF06</accession>
<dbReference type="HOGENOM" id="CLU_050836_0_0_11"/>
<keyword evidence="2 6" id="KW-0812">Transmembrane</keyword>
<sequence>MTQQQWGGAPYGRQNPYGNQPPAPWGSQGFGRPSAGVPGQFSPGQRFPQGQRLAPGQLPAPGQQGQWATNPPGGFGGPQPGVPYYGPPSQPPRKRSPLMALLLGLVAMSVLAIIGLVMVNVFTGSSDAAYQNDDYQVPPADSAPPALPVPTTYAEAEGWLVNNRLYAQTTPAPVRCDNPPINISNASDSALETHFSNQVECLMRVWNPPVTGAGFVLPRPSVTIYGEKITTKCGTSGVNAFYCSADQQIYFSNLLPQAVPIIRTNKWAAEVVMAHEFGHAIQGRTGILISTHALAQNADSEAQSSQFLRRLETQADCFSGMYMRSVSRSMGIQQSDLDGIERTYQAVGDDTLSKDANIVGDHGLARSRVFWGLTGLSTGDIGKCNTFTAPANQVR</sequence>
<dbReference type="Proteomes" id="UP000007947">
    <property type="component" value="Chromosome"/>
</dbReference>
<dbReference type="PANTHER" id="PTHR30168:SF0">
    <property type="entry name" value="INNER MEMBRANE PROTEIN"/>
    <property type="match status" value="1"/>
</dbReference>
<evidence type="ECO:0000313" key="7">
    <source>
        <dbReference type="EMBL" id="BAK37744.1"/>
    </source>
</evidence>
<dbReference type="SUPFAM" id="SSF55486">
    <property type="entry name" value="Metalloproteases ('zincins'), catalytic domain"/>
    <property type="match status" value="1"/>
</dbReference>
<dbReference type="RefSeq" id="WP_013865570.1">
    <property type="nucleotide sequence ID" value="NC_015635.1"/>
</dbReference>
<dbReference type="GO" id="GO:0016020">
    <property type="term" value="C:membrane"/>
    <property type="evidence" value="ECO:0007669"/>
    <property type="project" value="UniProtKB-SubCell"/>
</dbReference>
<evidence type="ECO:0008006" key="9">
    <source>
        <dbReference type="Google" id="ProtNLM"/>
    </source>
</evidence>
<evidence type="ECO:0000256" key="4">
    <source>
        <dbReference type="ARBA" id="ARBA00023136"/>
    </source>
</evidence>
<evidence type="ECO:0000256" key="1">
    <source>
        <dbReference type="ARBA" id="ARBA00004167"/>
    </source>
</evidence>
<feature type="region of interest" description="Disordered" evidence="5">
    <location>
        <begin position="1"/>
        <end position="93"/>
    </location>
</feature>
<proteinExistence type="predicted"/>
<dbReference type="eggNOG" id="COG2321">
    <property type="taxonomic scope" value="Bacteria"/>
</dbReference>
<dbReference type="Pfam" id="PF04228">
    <property type="entry name" value="Zn_peptidase"/>
    <property type="match status" value="1"/>
</dbReference>
<feature type="compositionally biased region" description="Low complexity" evidence="5">
    <location>
        <begin position="53"/>
        <end position="66"/>
    </location>
</feature>
<evidence type="ECO:0000256" key="2">
    <source>
        <dbReference type="ARBA" id="ARBA00022692"/>
    </source>
</evidence>
<dbReference type="PANTHER" id="PTHR30168">
    <property type="entry name" value="PUTATIVE MEMBRANE PROTEIN YPFJ"/>
    <property type="match status" value="1"/>
</dbReference>
<comment type="subcellular location">
    <subcellularLocation>
        <location evidence="1">Membrane</location>
        <topology evidence="1">Single-pass membrane protein</topology>
    </subcellularLocation>
</comment>
<organism evidence="7 8">
    <name type="scientific">Microlunatus phosphovorus (strain ATCC 700054 / DSM 10555 / JCM 9379 / NBRC 101784 / NCIMB 13414 / VKM Ac-1990 / NM-1)</name>
    <dbReference type="NCBI Taxonomy" id="1032480"/>
    <lineage>
        <taxon>Bacteria</taxon>
        <taxon>Bacillati</taxon>
        <taxon>Actinomycetota</taxon>
        <taxon>Actinomycetes</taxon>
        <taxon>Propionibacteriales</taxon>
        <taxon>Propionibacteriaceae</taxon>
        <taxon>Microlunatus</taxon>
    </lineage>
</organism>
<evidence type="ECO:0000256" key="5">
    <source>
        <dbReference type="SAM" id="MobiDB-lite"/>
    </source>
</evidence>
<evidence type="ECO:0000256" key="6">
    <source>
        <dbReference type="SAM" id="Phobius"/>
    </source>
</evidence>
<reference evidence="7 8" key="1">
    <citation type="submission" date="2011-05" db="EMBL/GenBank/DDBJ databases">
        <title>Whole genome sequence of Microlunatus phosphovorus NM-1.</title>
        <authorList>
            <person name="Hosoyama A."/>
            <person name="Sasaki K."/>
            <person name="Harada T."/>
            <person name="Igarashi R."/>
            <person name="Kawakoshi A."/>
            <person name="Sasagawa M."/>
            <person name="Fukada J."/>
            <person name="Nakamura S."/>
            <person name="Katano Y."/>
            <person name="Hanada S."/>
            <person name="Kamagata Y."/>
            <person name="Nakamura N."/>
            <person name="Yamazaki S."/>
            <person name="Fujita N."/>
        </authorList>
    </citation>
    <scope>NUCLEOTIDE SEQUENCE [LARGE SCALE GENOMIC DNA]</scope>
    <source>
        <strain evidence="8">ATCC 700054 / DSM 10555 / JCM 9379 / NBRC 101784 / NCIMB 13414 / VKM Ac-1990 / NM-1</strain>
    </source>
</reference>
<dbReference type="InterPro" id="IPR007343">
    <property type="entry name" value="Uncharacterised_pept_Zn_put"/>
</dbReference>
<name>F5XF06_MICPN</name>
<gene>
    <name evidence="7" type="ordered locus">MLP_47300</name>
</gene>
<dbReference type="KEGG" id="mph:MLP_47300"/>
<dbReference type="AlphaFoldDB" id="F5XF06"/>
<evidence type="ECO:0000256" key="3">
    <source>
        <dbReference type="ARBA" id="ARBA00022989"/>
    </source>
</evidence>
<protein>
    <recommendedName>
        <fullName evidence="9">Metalloprotease</fullName>
    </recommendedName>
</protein>
<keyword evidence="3 6" id="KW-1133">Transmembrane helix</keyword>
<feature type="transmembrane region" description="Helical" evidence="6">
    <location>
        <begin position="98"/>
        <end position="122"/>
    </location>
</feature>
<keyword evidence="4 6" id="KW-0472">Membrane</keyword>
<dbReference type="OrthoDB" id="9774900at2"/>
<keyword evidence="8" id="KW-1185">Reference proteome</keyword>